<dbReference type="PANTHER" id="PTHR17630:SF55">
    <property type="entry name" value="DIENELACTONE HYDROLASE FAMILY PROTEIN (AFU_ORTHOLOGUE AFUA_1G01900)"/>
    <property type="match status" value="1"/>
</dbReference>
<evidence type="ECO:0000313" key="2">
    <source>
        <dbReference type="EMBL" id="KAK3328109.1"/>
    </source>
</evidence>
<comment type="caution">
    <text evidence="2">The sequence shown here is derived from an EMBL/GenBank/DDBJ whole genome shotgun (WGS) entry which is preliminary data.</text>
</comment>
<dbReference type="Proteomes" id="UP001286456">
    <property type="component" value="Unassembled WGS sequence"/>
</dbReference>
<evidence type="ECO:0000313" key="3">
    <source>
        <dbReference type="Proteomes" id="UP001286456"/>
    </source>
</evidence>
<keyword evidence="2" id="KW-0378">Hydrolase</keyword>
<dbReference type="Gene3D" id="3.40.50.1820">
    <property type="entry name" value="alpha/beta hydrolase"/>
    <property type="match status" value="1"/>
</dbReference>
<dbReference type="InterPro" id="IPR002925">
    <property type="entry name" value="Dienelactn_hydro"/>
</dbReference>
<sequence length="274" mass="29728">MADSSTPQPPKVHNCCLKAFEWDGTPSGTETTIPGTSQPAYVVTGSGSTNPDAGPAILMVHDLFGWTFPNNRLLADHYAREMGAAVYLPDFFVGEVVPFEPLLAGRFEELDLAGWLARNGRAVREPEIFTYARALRGKHTRLGAVGFCYGGWAVFRLGAASSKVEDVEGEGGDRSLVDAISAGHPSMLTKEDIEGLAVPMQMLAPEIDEAYSPELKAFTFTTLQRAGQAPWEYLHFPGAEHGCLARGDALKKGEREAMVRGKNAVVAWMSQHLF</sequence>
<dbReference type="GO" id="GO:0016787">
    <property type="term" value="F:hydrolase activity"/>
    <property type="evidence" value="ECO:0007669"/>
    <property type="project" value="UniProtKB-KW"/>
</dbReference>
<reference evidence="2" key="1">
    <citation type="journal article" date="2023" name="Mol. Phylogenet. Evol.">
        <title>Genome-scale phylogeny and comparative genomics of the fungal order Sordariales.</title>
        <authorList>
            <person name="Hensen N."/>
            <person name="Bonometti L."/>
            <person name="Westerberg I."/>
            <person name="Brannstrom I.O."/>
            <person name="Guillou S."/>
            <person name="Cros-Aarteil S."/>
            <person name="Calhoun S."/>
            <person name="Haridas S."/>
            <person name="Kuo A."/>
            <person name="Mondo S."/>
            <person name="Pangilinan J."/>
            <person name="Riley R."/>
            <person name="LaButti K."/>
            <person name="Andreopoulos B."/>
            <person name="Lipzen A."/>
            <person name="Chen C."/>
            <person name="Yan M."/>
            <person name="Daum C."/>
            <person name="Ng V."/>
            <person name="Clum A."/>
            <person name="Steindorff A."/>
            <person name="Ohm R.A."/>
            <person name="Martin F."/>
            <person name="Silar P."/>
            <person name="Natvig D.O."/>
            <person name="Lalanne C."/>
            <person name="Gautier V."/>
            <person name="Ament-Velasquez S.L."/>
            <person name="Kruys A."/>
            <person name="Hutchinson M.I."/>
            <person name="Powell A.J."/>
            <person name="Barry K."/>
            <person name="Miller A.N."/>
            <person name="Grigoriev I.V."/>
            <person name="Debuchy R."/>
            <person name="Gladieux P."/>
            <person name="Hiltunen Thoren M."/>
            <person name="Johannesson H."/>
        </authorList>
    </citation>
    <scope>NUCLEOTIDE SEQUENCE</scope>
    <source>
        <strain evidence="2">SMH4131-1</strain>
    </source>
</reference>
<evidence type="ECO:0000259" key="1">
    <source>
        <dbReference type="Pfam" id="PF01738"/>
    </source>
</evidence>
<dbReference type="EMBL" id="JAUEPO010000003">
    <property type="protein sequence ID" value="KAK3328109.1"/>
    <property type="molecule type" value="Genomic_DNA"/>
</dbReference>
<protein>
    <submittedName>
        <fullName evidence="2">Alpha/Beta hydrolase protein</fullName>
    </submittedName>
</protein>
<proteinExistence type="predicted"/>
<name>A0AAE0IN94_9PEZI</name>
<dbReference type="AlphaFoldDB" id="A0AAE0IN94"/>
<dbReference type="PANTHER" id="PTHR17630">
    <property type="entry name" value="DIENELACTONE HYDROLASE"/>
    <property type="match status" value="1"/>
</dbReference>
<accession>A0AAE0IN94</accession>
<reference evidence="2" key="2">
    <citation type="submission" date="2023-06" db="EMBL/GenBank/DDBJ databases">
        <authorList>
            <consortium name="Lawrence Berkeley National Laboratory"/>
            <person name="Haridas S."/>
            <person name="Hensen N."/>
            <person name="Bonometti L."/>
            <person name="Westerberg I."/>
            <person name="Brannstrom I.O."/>
            <person name="Guillou S."/>
            <person name="Cros-Aarteil S."/>
            <person name="Calhoun S."/>
            <person name="Kuo A."/>
            <person name="Mondo S."/>
            <person name="Pangilinan J."/>
            <person name="Riley R."/>
            <person name="Labutti K."/>
            <person name="Andreopoulos B."/>
            <person name="Lipzen A."/>
            <person name="Chen C."/>
            <person name="Yanf M."/>
            <person name="Daum C."/>
            <person name="Ng V."/>
            <person name="Clum A."/>
            <person name="Steindorff A."/>
            <person name="Ohm R."/>
            <person name="Martin F."/>
            <person name="Silar P."/>
            <person name="Natvig D."/>
            <person name="Lalanne C."/>
            <person name="Gautier V."/>
            <person name="Ament-Velasquez S.L."/>
            <person name="Kruys A."/>
            <person name="Hutchinson M.I."/>
            <person name="Powell A.J."/>
            <person name="Barry K."/>
            <person name="Miller A.N."/>
            <person name="Grigoriev I.V."/>
            <person name="Debuchy R."/>
            <person name="Gladieux P."/>
            <person name="Thoren M.H."/>
            <person name="Johannesson H."/>
        </authorList>
    </citation>
    <scope>NUCLEOTIDE SEQUENCE</scope>
    <source>
        <strain evidence="2">SMH4131-1</strain>
    </source>
</reference>
<organism evidence="2 3">
    <name type="scientific">Cercophora scortea</name>
    <dbReference type="NCBI Taxonomy" id="314031"/>
    <lineage>
        <taxon>Eukaryota</taxon>
        <taxon>Fungi</taxon>
        <taxon>Dikarya</taxon>
        <taxon>Ascomycota</taxon>
        <taxon>Pezizomycotina</taxon>
        <taxon>Sordariomycetes</taxon>
        <taxon>Sordariomycetidae</taxon>
        <taxon>Sordariales</taxon>
        <taxon>Lasiosphaeriaceae</taxon>
        <taxon>Cercophora</taxon>
    </lineage>
</organism>
<gene>
    <name evidence="2" type="ORF">B0T19DRAFT_461471</name>
</gene>
<keyword evidence="3" id="KW-1185">Reference proteome</keyword>
<dbReference type="SUPFAM" id="SSF53474">
    <property type="entry name" value="alpha/beta-Hydrolases"/>
    <property type="match status" value="1"/>
</dbReference>
<feature type="domain" description="Dienelactone hydrolase" evidence="1">
    <location>
        <begin position="48"/>
        <end position="272"/>
    </location>
</feature>
<dbReference type="InterPro" id="IPR029058">
    <property type="entry name" value="AB_hydrolase_fold"/>
</dbReference>
<dbReference type="Pfam" id="PF01738">
    <property type="entry name" value="DLH"/>
    <property type="match status" value="1"/>
</dbReference>